<dbReference type="RefSeq" id="WP_038689095.1">
    <property type="nucleotide sequence ID" value="NZ_CP006986.1"/>
</dbReference>
<dbReference type="EMBL" id="CP006986">
    <property type="protein sequence ID" value="AIC27449.1"/>
    <property type="molecule type" value="Genomic_DNA"/>
</dbReference>
<dbReference type="Pfam" id="PF03358">
    <property type="entry name" value="FMN_red"/>
    <property type="match status" value="1"/>
</dbReference>
<dbReference type="OrthoDB" id="9812295at2"/>
<gene>
    <name evidence="2" type="ORF">IE4771_CH02342</name>
</gene>
<dbReference type="KEGG" id="rei:IE4771_CH02342"/>
<dbReference type="GO" id="GO:0016491">
    <property type="term" value="F:oxidoreductase activity"/>
    <property type="evidence" value="ECO:0007669"/>
    <property type="project" value="InterPro"/>
</dbReference>
<feature type="domain" description="NADPH-dependent FMN reductase-like" evidence="1">
    <location>
        <begin position="6"/>
        <end position="150"/>
    </location>
</feature>
<proteinExistence type="predicted"/>
<dbReference type="GO" id="GO:0010181">
    <property type="term" value="F:FMN binding"/>
    <property type="evidence" value="ECO:0007669"/>
    <property type="project" value="TreeGrafter"/>
</dbReference>
<evidence type="ECO:0000313" key="3">
    <source>
        <dbReference type="Proteomes" id="UP000027180"/>
    </source>
</evidence>
<dbReference type="Proteomes" id="UP000027180">
    <property type="component" value="Chromosome"/>
</dbReference>
<reference evidence="2 3" key="1">
    <citation type="submission" date="2013-12" db="EMBL/GenBank/DDBJ databases">
        <title>Complete genome sequence of Rhizobium etli bv. mimosae IE4771.</title>
        <authorList>
            <person name="Bustos P."/>
            <person name="Santamaria R.I."/>
            <person name="Lozano L."/>
            <person name="Ormeno-Orrillo E."/>
            <person name="Rogel M.A."/>
            <person name="Romero D."/>
            <person name="Cevallos M.A."/>
            <person name="Martinez-Romero E."/>
            <person name="Gonzalez V."/>
        </authorList>
    </citation>
    <scope>NUCLEOTIDE SEQUENCE [LARGE SCALE GENOMIC DNA]</scope>
    <source>
        <strain evidence="2 3">IE4771</strain>
    </source>
</reference>
<protein>
    <submittedName>
        <fullName evidence="2">NADPH-dependent FMN reductase protein</fullName>
    </submittedName>
</protein>
<name>A0A060I137_RHIET</name>
<dbReference type="SUPFAM" id="SSF52218">
    <property type="entry name" value="Flavoproteins"/>
    <property type="match status" value="1"/>
</dbReference>
<dbReference type="InterPro" id="IPR050712">
    <property type="entry name" value="NAD(P)H-dep_reductase"/>
</dbReference>
<dbReference type="PANTHER" id="PTHR30543:SF21">
    <property type="entry name" value="NAD(P)H-DEPENDENT FMN REDUCTASE LOT6"/>
    <property type="match status" value="1"/>
</dbReference>
<organism evidence="2 3">
    <name type="scientific">Rhizobium etli bv. mimosae str. IE4771</name>
    <dbReference type="NCBI Taxonomy" id="1432050"/>
    <lineage>
        <taxon>Bacteria</taxon>
        <taxon>Pseudomonadati</taxon>
        <taxon>Pseudomonadota</taxon>
        <taxon>Alphaproteobacteria</taxon>
        <taxon>Hyphomicrobiales</taxon>
        <taxon>Rhizobiaceae</taxon>
        <taxon>Rhizobium/Agrobacterium group</taxon>
        <taxon>Rhizobium</taxon>
    </lineage>
</organism>
<dbReference type="PANTHER" id="PTHR30543">
    <property type="entry name" value="CHROMATE REDUCTASE"/>
    <property type="match status" value="1"/>
</dbReference>
<evidence type="ECO:0000313" key="2">
    <source>
        <dbReference type="EMBL" id="AIC27449.1"/>
    </source>
</evidence>
<dbReference type="AlphaFoldDB" id="A0A060I137"/>
<dbReference type="Gene3D" id="3.40.50.360">
    <property type="match status" value="1"/>
</dbReference>
<accession>A0A060I137</accession>
<sequence>MSKKDIAVLVGSLRQASINLKLARAMQKVAPDGLHLEIVPIGDLPLYNQDLETETPPVEWTSFRERIKACDGAIFVTPEYNRSVPAALKNAIEVGSRPFGKSVWDHKPGAVTGASPGLIGGAAAALQLRVILTNINVPTMPQPEVYLSTADKLVGDHGVFLNEGTQKFIESFLVAFEGWVGRF</sequence>
<evidence type="ECO:0000259" key="1">
    <source>
        <dbReference type="Pfam" id="PF03358"/>
    </source>
</evidence>
<dbReference type="HOGENOM" id="CLU_055322_4_2_5"/>
<dbReference type="GO" id="GO:0005829">
    <property type="term" value="C:cytosol"/>
    <property type="evidence" value="ECO:0007669"/>
    <property type="project" value="TreeGrafter"/>
</dbReference>
<dbReference type="InterPro" id="IPR029039">
    <property type="entry name" value="Flavoprotein-like_sf"/>
</dbReference>
<dbReference type="InterPro" id="IPR005025">
    <property type="entry name" value="FMN_Rdtase-like_dom"/>
</dbReference>